<evidence type="ECO:0000256" key="5">
    <source>
        <dbReference type="SAM" id="MobiDB-lite"/>
    </source>
</evidence>
<evidence type="ECO:0000259" key="6">
    <source>
        <dbReference type="PROSITE" id="PS50011"/>
    </source>
</evidence>
<dbReference type="Gene3D" id="1.10.510.10">
    <property type="entry name" value="Transferase(Phosphotransferase) domain 1"/>
    <property type="match status" value="1"/>
</dbReference>
<evidence type="ECO:0000313" key="8">
    <source>
        <dbReference type="Proteomes" id="UP000799772"/>
    </source>
</evidence>
<evidence type="ECO:0000256" key="3">
    <source>
        <dbReference type="ARBA" id="ARBA00022777"/>
    </source>
</evidence>
<dbReference type="Pfam" id="PF00069">
    <property type="entry name" value="Pkinase"/>
    <property type="match status" value="1"/>
</dbReference>
<dbReference type="EMBL" id="ML978124">
    <property type="protein sequence ID" value="KAF2100297.1"/>
    <property type="molecule type" value="Genomic_DNA"/>
</dbReference>
<name>A0A9P4IIL0_9PEZI</name>
<keyword evidence="3" id="KW-0418">Kinase</keyword>
<evidence type="ECO:0000256" key="4">
    <source>
        <dbReference type="ARBA" id="ARBA00022840"/>
    </source>
</evidence>
<dbReference type="PANTHER" id="PTHR43671">
    <property type="entry name" value="SERINE/THREONINE-PROTEIN KINASE NEK"/>
    <property type="match status" value="1"/>
</dbReference>
<dbReference type="PROSITE" id="PS50011">
    <property type="entry name" value="PROTEIN_KINASE_DOM"/>
    <property type="match status" value="1"/>
</dbReference>
<dbReference type="Proteomes" id="UP000799772">
    <property type="component" value="Unassembled WGS sequence"/>
</dbReference>
<dbReference type="GO" id="GO:0004674">
    <property type="term" value="F:protein serine/threonine kinase activity"/>
    <property type="evidence" value="ECO:0007669"/>
    <property type="project" value="TreeGrafter"/>
</dbReference>
<dbReference type="InterPro" id="IPR008271">
    <property type="entry name" value="Ser/Thr_kinase_AS"/>
</dbReference>
<sequence>MNKPPDNPLTAMERGREQAMAHPAATERHRIRTNRVIERRPHRRFHWRMLVNRGRHFNTWDVWFTHSRERWYRDLRRAPKMKYRAILGLMSRKWKRLKAADKTLWEDERWRLDMRRRAFEEMNSDLGELPDPPAWWFQHPPPNPGREWLHWRVLYKAGFGSNILCLSIDDDEQIDDRAVLKFADRLSGSMDHPMNEIFYHRHAASICPRNVVGFRSSRHFPVADTLRYAIFMDYCPYGGMLPGIDDVNLPLTLVDLSSLVRIYKHKSITKGPRPPEPWVPEPFLWKLFEDLATVGVALRVMPRRRMRGLPPGSVLHNDIKLGNIFLGDSIPGILPNNFPAYPSAFLGDFGHAKGQSAAVPTQVQDGTFGWRAPERFPNLNYPKAPGQRSDVWSVGMVMYCLMERKANPLGLKWERPYVGSHNIAKGGTAHRWHRKSNMYSYALKHLVKTSHMPTANLLQRQWPHTARPARDDDMIGAGGAFEYQLRFIPDRYPVNGEAPTNERDWDTDSDEFE</sequence>
<evidence type="ECO:0000256" key="2">
    <source>
        <dbReference type="ARBA" id="ARBA00022741"/>
    </source>
</evidence>
<keyword evidence="2" id="KW-0547">Nucleotide-binding</keyword>
<organism evidence="7 8">
    <name type="scientific">Rhizodiscina lignyota</name>
    <dbReference type="NCBI Taxonomy" id="1504668"/>
    <lineage>
        <taxon>Eukaryota</taxon>
        <taxon>Fungi</taxon>
        <taxon>Dikarya</taxon>
        <taxon>Ascomycota</taxon>
        <taxon>Pezizomycotina</taxon>
        <taxon>Dothideomycetes</taxon>
        <taxon>Pleosporomycetidae</taxon>
        <taxon>Aulographales</taxon>
        <taxon>Rhizodiscinaceae</taxon>
        <taxon>Rhizodiscina</taxon>
    </lineage>
</organism>
<protein>
    <recommendedName>
        <fullName evidence="6">Protein kinase domain-containing protein</fullName>
    </recommendedName>
</protein>
<keyword evidence="8" id="KW-1185">Reference proteome</keyword>
<evidence type="ECO:0000256" key="1">
    <source>
        <dbReference type="ARBA" id="ARBA00022679"/>
    </source>
</evidence>
<proteinExistence type="predicted"/>
<dbReference type="PANTHER" id="PTHR43671:SF106">
    <property type="entry name" value="NIMA-LIKE KINASE"/>
    <property type="match status" value="1"/>
</dbReference>
<dbReference type="GO" id="GO:0005524">
    <property type="term" value="F:ATP binding"/>
    <property type="evidence" value="ECO:0007669"/>
    <property type="project" value="UniProtKB-KW"/>
</dbReference>
<keyword evidence="1" id="KW-0808">Transferase</keyword>
<dbReference type="OrthoDB" id="310217at2759"/>
<dbReference type="PROSITE" id="PS00108">
    <property type="entry name" value="PROTEIN_KINASE_ST"/>
    <property type="match status" value="1"/>
</dbReference>
<comment type="caution">
    <text evidence="7">The sequence shown here is derived from an EMBL/GenBank/DDBJ whole genome shotgun (WGS) entry which is preliminary data.</text>
</comment>
<dbReference type="SUPFAM" id="SSF56112">
    <property type="entry name" value="Protein kinase-like (PK-like)"/>
    <property type="match status" value="1"/>
</dbReference>
<dbReference type="AlphaFoldDB" id="A0A9P4IIL0"/>
<dbReference type="InterPro" id="IPR011009">
    <property type="entry name" value="Kinase-like_dom_sf"/>
</dbReference>
<keyword evidence="4" id="KW-0067">ATP-binding</keyword>
<dbReference type="SMART" id="SM00220">
    <property type="entry name" value="S_TKc"/>
    <property type="match status" value="1"/>
</dbReference>
<accession>A0A9P4IIL0</accession>
<reference evidence="7" key="1">
    <citation type="journal article" date="2020" name="Stud. Mycol.">
        <title>101 Dothideomycetes genomes: a test case for predicting lifestyles and emergence of pathogens.</title>
        <authorList>
            <person name="Haridas S."/>
            <person name="Albert R."/>
            <person name="Binder M."/>
            <person name="Bloem J."/>
            <person name="Labutti K."/>
            <person name="Salamov A."/>
            <person name="Andreopoulos B."/>
            <person name="Baker S."/>
            <person name="Barry K."/>
            <person name="Bills G."/>
            <person name="Bluhm B."/>
            <person name="Cannon C."/>
            <person name="Castanera R."/>
            <person name="Culley D."/>
            <person name="Daum C."/>
            <person name="Ezra D."/>
            <person name="Gonzalez J."/>
            <person name="Henrissat B."/>
            <person name="Kuo A."/>
            <person name="Liang C."/>
            <person name="Lipzen A."/>
            <person name="Lutzoni F."/>
            <person name="Magnuson J."/>
            <person name="Mondo S."/>
            <person name="Nolan M."/>
            <person name="Ohm R."/>
            <person name="Pangilinan J."/>
            <person name="Park H.-J."/>
            <person name="Ramirez L."/>
            <person name="Alfaro M."/>
            <person name="Sun H."/>
            <person name="Tritt A."/>
            <person name="Yoshinaga Y."/>
            <person name="Zwiers L.-H."/>
            <person name="Turgeon B."/>
            <person name="Goodwin S."/>
            <person name="Spatafora J."/>
            <person name="Crous P."/>
            <person name="Grigoriev I."/>
        </authorList>
    </citation>
    <scope>NUCLEOTIDE SEQUENCE</scope>
    <source>
        <strain evidence="7">CBS 133067</strain>
    </source>
</reference>
<gene>
    <name evidence="7" type="ORF">NA57DRAFT_54389</name>
</gene>
<feature type="region of interest" description="Disordered" evidence="5">
    <location>
        <begin position="493"/>
        <end position="513"/>
    </location>
</feature>
<evidence type="ECO:0000313" key="7">
    <source>
        <dbReference type="EMBL" id="KAF2100297.1"/>
    </source>
</evidence>
<feature type="domain" description="Protein kinase" evidence="6">
    <location>
        <begin position="148"/>
        <end position="513"/>
    </location>
</feature>
<dbReference type="InterPro" id="IPR050660">
    <property type="entry name" value="NEK_Ser/Thr_kinase"/>
</dbReference>
<feature type="region of interest" description="Disordered" evidence="5">
    <location>
        <begin position="1"/>
        <end position="27"/>
    </location>
</feature>
<dbReference type="InterPro" id="IPR000719">
    <property type="entry name" value="Prot_kinase_dom"/>
</dbReference>